<dbReference type="eggNOG" id="KOG2820">
    <property type="taxonomic scope" value="Eukaryota"/>
</dbReference>
<evidence type="ECO:0000256" key="3">
    <source>
        <dbReference type="ARBA" id="ARBA00022630"/>
    </source>
</evidence>
<dbReference type="EMBL" id="KB822722">
    <property type="protein sequence ID" value="ETN38207.1"/>
    <property type="molecule type" value="Genomic_DNA"/>
</dbReference>
<dbReference type="STRING" id="1220924.W2RP05"/>
<dbReference type="Gene3D" id="3.50.50.60">
    <property type="entry name" value="FAD/NAD(P)-binding domain"/>
    <property type="match status" value="1"/>
</dbReference>
<dbReference type="VEuPathDB" id="FungiDB:HMPREF1541_06238"/>
<reference evidence="7 8" key="1">
    <citation type="submission" date="2013-03" db="EMBL/GenBank/DDBJ databases">
        <title>The Genome Sequence of Phialophora europaea CBS 101466.</title>
        <authorList>
            <consortium name="The Broad Institute Genomics Platform"/>
            <person name="Cuomo C."/>
            <person name="de Hoog S."/>
            <person name="Gorbushina A."/>
            <person name="Walker B."/>
            <person name="Young S.K."/>
            <person name="Zeng Q."/>
            <person name="Gargeya S."/>
            <person name="Fitzgerald M."/>
            <person name="Haas B."/>
            <person name="Abouelleil A."/>
            <person name="Allen A.W."/>
            <person name="Alvarado L."/>
            <person name="Arachchi H.M."/>
            <person name="Berlin A.M."/>
            <person name="Chapman S.B."/>
            <person name="Gainer-Dewar J."/>
            <person name="Goldberg J."/>
            <person name="Griggs A."/>
            <person name="Gujja S."/>
            <person name="Hansen M."/>
            <person name="Howarth C."/>
            <person name="Imamovic A."/>
            <person name="Ireland A."/>
            <person name="Larimer J."/>
            <person name="McCowan C."/>
            <person name="Murphy C."/>
            <person name="Pearson M."/>
            <person name="Poon T.W."/>
            <person name="Priest M."/>
            <person name="Roberts A."/>
            <person name="Saif S."/>
            <person name="Shea T."/>
            <person name="Sisk P."/>
            <person name="Sykes S."/>
            <person name="Wortman J."/>
            <person name="Nusbaum C."/>
            <person name="Birren B."/>
        </authorList>
    </citation>
    <scope>NUCLEOTIDE SEQUENCE [LARGE SCALE GENOMIC DNA]</scope>
    <source>
        <strain evidence="7 8">CBS 101466</strain>
    </source>
</reference>
<protein>
    <recommendedName>
        <fullName evidence="6">FAD dependent oxidoreductase domain-containing protein</fullName>
    </recommendedName>
</protein>
<keyword evidence="5" id="KW-0560">Oxidoreductase</keyword>
<keyword evidence="4" id="KW-0274">FAD</keyword>
<dbReference type="AlphaFoldDB" id="W2RP05"/>
<comment type="similarity">
    <text evidence="2">Belongs to the MSOX/MTOX family.</text>
</comment>
<dbReference type="Gene3D" id="3.30.9.10">
    <property type="entry name" value="D-Amino Acid Oxidase, subunit A, domain 2"/>
    <property type="match status" value="1"/>
</dbReference>
<sequence>MSELINPSVIVVGGGAFGTSTAYHLSKRGYGRVKVLDRFAAPSKDAAATDLNKIVRFDYPNPLYTKLGLEAMQVWKEPGNLLSGMFRHTGWIMAAHDMTQEFLKSAHDASQRAGKTGVRYMETEEVKRTWPQFTGDFEGWTNLWSPEAGWVPSGQALLRLATAAQANGVEYVTGDRGWVQRLLFDDKGSCIGALSKSGEAHLADVVVLCTGANTAALIDAKAEIVARSHCVGVIQLTPEEAQRYKNLPIVDDFEQGILFPPDENDLLKLCSCRFITNYYNSKVAGASLGHSHEDFPEDGVPRQIEEEMREFVRDQIPELADREWVSTRMCWDGDTKDVNFRICPSPTNANLFIGTAGSGHGFKFMPVIGKYIVDMMEGKLSQDYVDLWKWRFGATPPKTGKEPHPWPARDLGELDGWRGRNRRVFKHSRKQSEVARL</sequence>
<dbReference type="GO" id="GO:0051698">
    <property type="term" value="F:saccharopine oxidase activity"/>
    <property type="evidence" value="ECO:0007669"/>
    <property type="project" value="TreeGrafter"/>
</dbReference>
<name>W2RP05_CYPE1</name>
<dbReference type="InParanoid" id="W2RP05"/>
<dbReference type="GO" id="GO:0050660">
    <property type="term" value="F:flavin adenine dinucleotide binding"/>
    <property type="evidence" value="ECO:0007669"/>
    <property type="project" value="InterPro"/>
</dbReference>
<dbReference type="GeneID" id="19973577"/>
<keyword evidence="8" id="KW-1185">Reference proteome</keyword>
<keyword evidence="3" id="KW-0285">Flavoprotein</keyword>
<organism evidence="7 8">
    <name type="scientific">Cyphellophora europaea (strain CBS 101466)</name>
    <name type="common">Phialophora europaea</name>
    <dbReference type="NCBI Taxonomy" id="1220924"/>
    <lineage>
        <taxon>Eukaryota</taxon>
        <taxon>Fungi</taxon>
        <taxon>Dikarya</taxon>
        <taxon>Ascomycota</taxon>
        <taxon>Pezizomycotina</taxon>
        <taxon>Eurotiomycetes</taxon>
        <taxon>Chaetothyriomycetidae</taxon>
        <taxon>Chaetothyriales</taxon>
        <taxon>Cyphellophoraceae</taxon>
        <taxon>Cyphellophora</taxon>
    </lineage>
</organism>
<comment type="cofactor">
    <cofactor evidence="1">
        <name>FAD</name>
        <dbReference type="ChEBI" id="CHEBI:57692"/>
    </cofactor>
</comment>
<evidence type="ECO:0000256" key="1">
    <source>
        <dbReference type="ARBA" id="ARBA00001974"/>
    </source>
</evidence>
<evidence type="ECO:0000259" key="6">
    <source>
        <dbReference type="Pfam" id="PF01266"/>
    </source>
</evidence>
<dbReference type="Pfam" id="PF01266">
    <property type="entry name" value="DAO"/>
    <property type="match status" value="1"/>
</dbReference>
<dbReference type="InterPro" id="IPR006076">
    <property type="entry name" value="FAD-dep_OxRdtase"/>
</dbReference>
<dbReference type="SUPFAM" id="SSF51905">
    <property type="entry name" value="FAD/NAD(P)-binding domain"/>
    <property type="match status" value="1"/>
</dbReference>
<dbReference type="GO" id="GO:0008115">
    <property type="term" value="F:sarcosine oxidase activity"/>
    <property type="evidence" value="ECO:0007669"/>
    <property type="project" value="TreeGrafter"/>
</dbReference>
<dbReference type="RefSeq" id="XP_008718796.1">
    <property type="nucleotide sequence ID" value="XM_008720574.1"/>
</dbReference>
<dbReference type="OrthoDB" id="2219495at2759"/>
<dbReference type="Proteomes" id="UP000030752">
    <property type="component" value="Unassembled WGS sequence"/>
</dbReference>
<evidence type="ECO:0000313" key="7">
    <source>
        <dbReference type="EMBL" id="ETN38207.1"/>
    </source>
</evidence>
<dbReference type="InterPro" id="IPR045170">
    <property type="entry name" value="MTOX"/>
</dbReference>
<dbReference type="PANTHER" id="PTHR10961">
    <property type="entry name" value="PEROXISOMAL SARCOSINE OXIDASE"/>
    <property type="match status" value="1"/>
</dbReference>
<evidence type="ECO:0000256" key="5">
    <source>
        <dbReference type="ARBA" id="ARBA00023002"/>
    </source>
</evidence>
<gene>
    <name evidence="7" type="ORF">HMPREF1541_06238</name>
</gene>
<dbReference type="InterPro" id="IPR036188">
    <property type="entry name" value="FAD/NAD-bd_sf"/>
</dbReference>
<evidence type="ECO:0000256" key="4">
    <source>
        <dbReference type="ARBA" id="ARBA00022827"/>
    </source>
</evidence>
<dbReference type="PANTHER" id="PTHR10961:SF26">
    <property type="entry name" value="L-SACCHAROPINE OXIDASE"/>
    <property type="match status" value="1"/>
</dbReference>
<evidence type="ECO:0000256" key="2">
    <source>
        <dbReference type="ARBA" id="ARBA00010989"/>
    </source>
</evidence>
<dbReference type="HOGENOM" id="CLU_007884_0_1_1"/>
<feature type="domain" description="FAD dependent oxidoreductase" evidence="6">
    <location>
        <begin position="9"/>
        <end position="375"/>
    </location>
</feature>
<accession>W2RP05</accession>
<proteinExistence type="inferred from homology"/>
<evidence type="ECO:0000313" key="8">
    <source>
        <dbReference type="Proteomes" id="UP000030752"/>
    </source>
</evidence>